<gene>
    <name evidence="5" type="ORF">CEUTPL_LOCUS11442</name>
</gene>
<feature type="compositionally biased region" description="Basic residues" evidence="3">
    <location>
        <begin position="619"/>
        <end position="641"/>
    </location>
</feature>
<dbReference type="FunFam" id="1.25.40.10:FF:001555">
    <property type="entry name" value="GD13877"/>
    <property type="match status" value="1"/>
</dbReference>
<evidence type="ECO:0000313" key="6">
    <source>
        <dbReference type="Proteomes" id="UP001152799"/>
    </source>
</evidence>
<keyword evidence="6" id="KW-1185">Reference proteome</keyword>
<feature type="repeat" description="PPR" evidence="2">
    <location>
        <begin position="229"/>
        <end position="263"/>
    </location>
</feature>
<feature type="region of interest" description="Disordered" evidence="3">
    <location>
        <begin position="30"/>
        <end position="61"/>
    </location>
</feature>
<proteinExistence type="predicted"/>
<dbReference type="InterPro" id="IPR011990">
    <property type="entry name" value="TPR-like_helical_dom_sf"/>
</dbReference>
<dbReference type="OrthoDB" id="185373at2759"/>
<dbReference type="AlphaFoldDB" id="A0A9N9QR30"/>
<dbReference type="InterPro" id="IPR002885">
    <property type="entry name" value="PPR_rpt"/>
</dbReference>
<dbReference type="Gene3D" id="1.25.40.10">
    <property type="entry name" value="Tetratricopeptide repeat domain"/>
    <property type="match status" value="3"/>
</dbReference>
<feature type="compositionally biased region" description="Basic and acidic residues" evidence="3">
    <location>
        <begin position="600"/>
        <end position="618"/>
    </location>
</feature>
<keyword evidence="1" id="KW-0677">Repeat</keyword>
<dbReference type="GO" id="GO:0000049">
    <property type="term" value="F:tRNA binding"/>
    <property type="evidence" value="ECO:0007669"/>
    <property type="project" value="TreeGrafter"/>
</dbReference>
<evidence type="ECO:0000256" key="2">
    <source>
        <dbReference type="PROSITE-ProRule" id="PRU00708"/>
    </source>
</evidence>
<dbReference type="Pfam" id="PF13812">
    <property type="entry name" value="PPR_3"/>
    <property type="match status" value="1"/>
</dbReference>
<evidence type="ECO:0000256" key="3">
    <source>
        <dbReference type="SAM" id="MobiDB-lite"/>
    </source>
</evidence>
<organism evidence="5 6">
    <name type="scientific">Ceutorhynchus assimilis</name>
    <name type="common">cabbage seed weevil</name>
    <dbReference type="NCBI Taxonomy" id="467358"/>
    <lineage>
        <taxon>Eukaryota</taxon>
        <taxon>Metazoa</taxon>
        <taxon>Ecdysozoa</taxon>
        <taxon>Arthropoda</taxon>
        <taxon>Hexapoda</taxon>
        <taxon>Insecta</taxon>
        <taxon>Pterygota</taxon>
        <taxon>Neoptera</taxon>
        <taxon>Endopterygota</taxon>
        <taxon>Coleoptera</taxon>
        <taxon>Polyphaga</taxon>
        <taxon>Cucujiformia</taxon>
        <taxon>Curculionidae</taxon>
        <taxon>Ceutorhynchinae</taxon>
        <taxon>Ceutorhynchus</taxon>
    </lineage>
</organism>
<evidence type="ECO:0000313" key="5">
    <source>
        <dbReference type="EMBL" id="CAG9771000.1"/>
    </source>
</evidence>
<protein>
    <recommendedName>
        <fullName evidence="4">PROP1-like PPR domain-containing protein</fullName>
    </recommendedName>
</protein>
<feature type="compositionally biased region" description="Polar residues" evidence="3">
    <location>
        <begin position="30"/>
        <end position="41"/>
    </location>
</feature>
<dbReference type="InterPro" id="IPR033443">
    <property type="entry name" value="PROP1-like_PPR_dom"/>
</dbReference>
<accession>A0A9N9QR30</accession>
<sequence>MFKIKFCGNLAQKYLVSPLLSTRIIQTTNSQKPKTFSSLPDSENDYNKPKQHFKSMPPNPVKSWKPIESEQEYLVKIKNDPDTFGNDTDTLIEYPDKGDILEEKFFTEQPKPGQRLSTKKYADLIKTYIRQRKIKEAIDVLEVRMLKEDRVKPENYIYNLLLGACGRVGYTKKAFMLYNNMKKRGLQVHPGTYTALFNACANSPWPLTDGLTRAKHLYDIMIEKSHQPNDTNYNAMIKAFGRCGDLPMAFSLVDEMAQKGFPIKNDTINFLLQACVSDKDTGFRHSLLVWRKLIEKNIKPDIFTFNLLLRCVRDCGLGNIEATKEVIEKIVCPESNRLYLSQGEELENVQKDLSVDLRPNLLAKQAHLGNILSLSEISKPEDKLLLVGGCKGFLETMSQHKCIPDIKTFTQLLNSLPSTQAAEKELIAAMKKANVVADIDFYNMLIKKKSLRSDYKGAREVLALMENNGMRPDLITYGVLAIGCKTKEEALDLVDQMKSSAYTLNAVILGAMLQQACYHQAFDYINEIMQLCLRDNVPVNKKFLEHLDNFKKKMKNKLASRKASKYEVGQFSIFKERYKTWLTEVQADETEEAHPWQQYRQERPGDVKHFSPKDSERFKPRHSSRFKVKTSIKHREKGHSY</sequence>
<dbReference type="GO" id="GO:0042780">
    <property type="term" value="P:tRNA 3'-end processing"/>
    <property type="evidence" value="ECO:0007669"/>
    <property type="project" value="TreeGrafter"/>
</dbReference>
<feature type="domain" description="PROP1-like PPR" evidence="4">
    <location>
        <begin position="158"/>
        <end position="317"/>
    </location>
</feature>
<feature type="region of interest" description="Disordered" evidence="3">
    <location>
        <begin position="592"/>
        <end position="641"/>
    </location>
</feature>
<dbReference type="PROSITE" id="PS51375">
    <property type="entry name" value="PPR"/>
    <property type="match status" value="2"/>
</dbReference>
<dbReference type="Proteomes" id="UP001152799">
    <property type="component" value="Chromosome 6"/>
</dbReference>
<evidence type="ECO:0000259" key="4">
    <source>
        <dbReference type="Pfam" id="PF17177"/>
    </source>
</evidence>
<dbReference type="NCBIfam" id="TIGR00756">
    <property type="entry name" value="PPR"/>
    <property type="match status" value="2"/>
</dbReference>
<dbReference type="EMBL" id="OU892282">
    <property type="protein sequence ID" value="CAG9771000.1"/>
    <property type="molecule type" value="Genomic_DNA"/>
</dbReference>
<name>A0A9N9QR30_9CUCU</name>
<feature type="repeat" description="PPR" evidence="2">
    <location>
        <begin position="154"/>
        <end position="188"/>
    </location>
</feature>
<dbReference type="PANTHER" id="PTHR24014:SF6">
    <property type="entry name" value="PENTATRICOPEPTIDE REPEAT-CONTAINING PROTEIN 1, MITOCHONDRIAL"/>
    <property type="match status" value="1"/>
</dbReference>
<dbReference type="GO" id="GO:0005759">
    <property type="term" value="C:mitochondrial matrix"/>
    <property type="evidence" value="ECO:0007669"/>
    <property type="project" value="TreeGrafter"/>
</dbReference>
<dbReference type="Pfam" id="PF17177">
    <property type="entry name" value="PPR_long"/>
    <property type="match status" value="1"/>
</dbReference>
<evidence type="ECO:0000256" key="1">
    <source>
        <dbReference type="ARBA" id="ARBA00022737"/>
    </source>
</evidence>
<reference evidence="5" key="1">
    <citation type="submission" date="2022-01" db="EMBL/GenBank/DDBJ databases">
        <authorList>
            <person name="King R."/>
        </authorList>
    </citation>
    <scope>NUCLEOTIDE SEQUENCE</scope>
</reference>
<dbReference type="PANTHER" id="PTHR24014">
    <property type="entry name" value="2-OXOGLUTARATE AND IRON-DEPENDENT OXYGENASE DOMAIN-CONTAINING PROTEIN 2"/>
    <property type="match status" value="1"/>
</dbReference>